<keyword evidence="2" id="KW-0808">Transferase</keyword>
<comment type="similarity">
    <text evidence="1">Belongs to the FemABX family.</text>
</comment>
<dbReference type="GO" id="GO:0008360">
    <property type="term" value="P:regulation of cell shape"/>
    <property type="evidence" value="ECO:0007669"/>
    <property type="project" value="UniProtKB-KW"/>
</dbReference>
<dbReference type="PANTHER" id="PTHR36174">
    <property type="entry name" value="LIPID II:GLYCINE GLYCYLTRANSFERASE"/>
    <property type="match status" value="1"/>
</dbReference>
<dbReference type="InterPro" id="IPR038740">
    <property type="entry name" value="BioF2-like_GNAT_dom"/>
</dbReference>
<feature type="domain" description="BioF2-like acetyltransferase" evidence="7">
    <location>
        <begin position="157"/>
        <end position="286"/>
    </location>
</feature>
<keyword evidence="6" id="KW-0961">Cell wall biogenesis/degradation</keyword>
<dbReference type="GO" id="GO:0009252">
    <property type="term" value="P:peptidoglycan biosynthetic process"/>
    <property type="evidence" value="ECO:0007669"/>
    <property type="project" value="UniProtKB-KW"/>
</dbReference>
<proteinExistence type="inferred from homology"/>
<protein>
    <recommendedName>
        <fullName evidence="7">BioF2-like acetyltransferase domain-containing protein</fullName>
    </recommendedName>
</protein>
<keyword evidence="3" id="KW-0133">Cell shape</keyword>
<dbReference type="PROSITE" id="PS51191">
    <property type="entry name" value="FEMABX"/>
    <property type="match status" value="1"/>
</dbReference>
<keyword evidence="5" id="KW-0012">Acyltransferase</keyword>
<evidence type="ECO:0000256" key="6">
    <source>
        <dbReference type="ARBA" id="ARBA00023316"/>
    </source>
</evidence>
<evidence type="ECO:0000256" key="5">
    <source>
        <dbReference type="ARBA" id="ARBA00023315"/>
    </source>
</evidence>
<dbReference type="Gene3D" id="3.40.630.30">
    <property type="match status" value="1"/>
</dbReference>
<keyword evidence="4" id="KW-0573">Peptidoglycan synthesis</keyword>
<evidence type="ECO:0000313" key="8">
    <source>
        <dbReference type="EMBL" id="PIZ87977.1"/>
    </source>
</evidence>
<evidence type="ECO:0000259" key="7">
    <source>
        <dbReference type="Pfam" id="PF13480"/>
    </source>
</evidence>
<feature type="non-terminal residue" evidence="8">
    <location>
        <position position="1"/>
    </location>
</feature>
<dbReference type="Pfam" id="PF13480">
    <property type="entry name" value="Acetyltransf_6"/>
    <property type="match status" value="1"/>
</dbReference>
<dbReference type="Proteomes" id="UP000230081">
    <property type="component" value="Unassembled WGS sequence"/>
</dbReference>
<sequence length="343" mass="40062">RQTSNGVEVKEITNKDTWEGFLSGQREKTFLQSWNWGEFQKKMGGKIWRLGIYDGRELFLTVLVVKVEAKRGKFLLIQHLLKTPPKILEVLLECLKRIAKEENCSFVRIAPLFERNEESQKIFKQLGFREAPMHANAYEATWKLDLSSSDEELLMGMRKTTRYLIRQVQKNQDITVEMSEKLDDINIYQKLNKEVSQRQKFVPFSSEYIKNEFEVFSKDNQAVLFFGKHKGEIAAAALVIYWSGIAFYHQAASSSRYAKLSIPYLLTWEAIKEAKKRGCTLFDFWGYVNPQKEPQHPWAGPTLFKMGFGGQAHEYVKTQDLPLSKRYWLIYAFEKVRSVKRGL</sequence>
<evidence type="ECO:0000256" key="4">
    <source>
        <dbReference type="ARBA" id="ARBA00022984"/>
    </source>
</evidence>
<dbReference type="AlphaFoldDB" id="A0A2M7UVL6"/>
<dbReference type="InterPro" id="IPR016181">
    <property type="entry name" value="Acyl_CoA_acyltransferase"/>
</dbReference>
<accession>A0A2M7UVL6</accession>
<comment type="caution">
    <text evidence="8">The sequence shown here is derived from an EMBL/GenBank/DDBJ whole genome shotgun (WGS) entry which is preliminary data.</text>
</comment>
<evidence type="ECO:0000256" key="1">
    <source>
        <dbReference type="ARBA" id="ARBA00009943"/>
    </source>
</evidence>
<dbReference type="EMBL" id="PFPA01000063">
    <property type="protein sequence ID" value="PIZ87977.1"/>
    <property type="molecule type" value="Genomic_DNA"/>
</dbReference>
<dbReference type="InterPro" id="IPR050644">
    <property type="entry name" value="PG_Glycine_Bridge_Synth"/>
</dbReference>
<evidence type="ECO:0000313" key="9">
    <source>
        <dbReference type="Proteomes" id="UP000230081"/>
    </source>
</evidence>
<name>A0A2M7UVL6_9BACT</name>
<evidence type="ECO:0000256" key="2">
    <source>
        <dbReference type="ARBA" id="ARBA00022679"/>
    </source>
</evidence>
<dbReference type="InterPro" id="IPR003447">
    <property type="entry name" value="FEMABX"/>
</dbReference>
<evidence type="ECO:0000256" key="3">
    <source>
        <dbReference type="ARBA" id="ARBA00022960"/>
    </source>
</evidence>
<reference evidence="9" key="1">
    <citation type="submission" date="2017-09" db="EMBL/GenBank/DDBJ databases">
        <title>Depth-based differentiation of microbial function through sediment-hosted aquifers and enrichment of novel symbionts in the deep terrestrial subsurface.</title>
        <authorList>
            <person name="Probst A.J."/>
            <person name="Ladd B."/>
            <person name="Jarett J.K."/>
            <person name="Geller-Mcgrath D.E."/>
            <person name="Sieber C.M.K."/>
            <person name="Emerson J.B."/>
            <person name="Anantharaman K."/>
            <person name="Thomas B.C."/>
            <person name="Malmstrom R."/>
            <person name="Stieglmeier M."/>
            <person name="Klingl A."/>
            <person name="Woyke T."/>
            <person name="Ryan C.M."/>
            <person name="Banfield J.F."/>
        </authorList>
    </citation>
    <scope>NUCLEOTIDE SEQUENCE [LARGE SCALE GENOMIC DNA]</scope>
</reference>
<dbReference type="GO" id="GO:0016755">
    <property type="term" value="F:aminoacyltransferase activity"/>
    <property type="evidence" value="ECO:0007669"/>
    <property type="project" value="InterPro"/>
</dbReference>
<dbReference type="SUPFAM" id="SSF55729">
    <property type="entry name" value="Acyl-CoA N-acyltransferases (Nat)"/>
    <property type="match status" value="2"/>
</dbReference>
<organism evidence="8 9">
    <name type="scientific">Candidatus Nealsonbacteria bacterium CG_4_10_14_0_2_um_filter_39_15</name>
    <dbReference type="NCBI Taxonomy" id="1974681"/>
    <lineage>
        <taxon>Bacteria</taxon>
        <taxon>Candidatus Nealsoniibacteriota</taxon>
    </lineage>
</organism>
<dbReference type="GO" id="GO:0071555">
    <property type="term" value="P:cell wall organization"/>
    <property type="evidence" value="ECO:0007669"/>
    <property type="project" value="UniProtKB-KW"/>
</dbReference>
<dbReference type="PANTHER" id="PTHR36174:SF1">
    <property type="entry name" value="LIPID II:GLYCINE GLYCYLTRANSFERASE"/>
    <property type="match status" value="1"/>
</dbReference>
<gene>
    <name evidence="8" type="ORF">COX91_02655</name>
</gene>